<dbReference type="Gene3D" id="3.10.10.10">
    <property type="entry name" value="HIV Type 1 Reverse Transcriptase, subunit A, domain 1"/>
    <property type="match status" value="1"/>
</dbReference>
<evidence type="ECO:0000256" key="8">
    <source>
        <dbReference type="SAM" id="MobiDB-lite"/>
    </source>
</evidence>
<dbReference type="PANTHER" id="PTHR37984:SF5">
    <property type="entry name" value="PROTEIN NYNRIN-LIKE"/>
    <property type="match status" value="1"/>
</dbReference>
<dbReference type="InterPro" id="IPR043128">
    <property type="entry name" value="Rev_trsase/Diguanyl_cyclase"/>
</dbReference>
<dbReference type="Gene3D" id="3.30.420.10">
    <property type="entry name" value="Ribonuclease H-like superfamily/Ribonuclease H"/>
    <property type="match status" value="1"/>
</dbReference>
<dbReference type="SUPFAM" id="SSF53098">
    <property type="entry name" value="Ribonuclease H-like"/>
    <property type="match status" value="1"/>
</dbReference>
<dbReference type="CDD" id="cd09274">
    <property type="entry name" value="RNase_HI_RT_Ty3"/>
    <property type="match status" value="1"/>
</dbReference>
<evidence type="ECO:0000256" key="6">
    <source>
        <dbReference type="ARBA" id="ARBA00022801"/>
    </source>
</evidence>
<dbReference type="InterPro" id="IPR036397">
    <property type="entry name" value="RNaseH_sf"/>
</dbReference>
<dbReference type="InterPro" id="IPR016197">
    <property type="entry name" value="Chromo-like_dom_sf"/>
</dbReference>
<dbReference type="PANTHER" id="PTHR37984">
    <property type="entry name" value="PROTEIN CBG26694"/>
    <property type="match status" value="1"/>
</dbReference>
<dbReference type="Gene3D" id="2.40.70.10">
    <property type="entry name" value="Acid Proteases"/>
    <property type="match status" value="1"/>
</dbReference>
<dbReference type="GO" id="GO:0015074">
    <property type="term" value="P:DNA integration"/>
    <property type="evidence" value="ECO:0007669"/>
    <property type="project" value="InterPro"/>
</dbReference>
<evidence type="ECO:0000313" key="11">
    <source>
        <dbReference type="Proteomes" id="UP001289374"/>
    </source>
</evidence>
<dbReference type="GO" id="GO:0003964">
    <property type="term" value="F:RNA-directed DNA polymerase activity"/>
    <property type="evidence" value="ECO:0007669"/>
    <property type="project" value="UniProtKB-KW"/>
</dbReference>
<keyword evidence="7" id="KW-0695">RNA-directed DNA polymerase</keyword>
<dbReference type="InterPro" id="IPR050951">
    <property type="entry name" value="Retrovirus_Pol_polyprotein"/>
</dbReference>
<evidence type="ECO:0000259" key="9">
    <source>
        <dbReference type="PROSITE" id="PS50994"/>
    </source>
</evidence>
<keyword evidence="2" id="KW-0808">Transferase</keyword>
<keyword evidence="3" id="KW-0548">Nucleotidyltransferase</keyword>
<keyword evidence="5" id="KW-0255">Endonuclease</keyword>
<protein>
    <recommendedName>
        <fullName evidence="1">RNA-directed DNA polymerase</fullName>
        <ecNumber evidence="1">2.7.7.49</ecNumber>
    </recommendedName>
</protein>
<evidence type="ECO:0000256" key="5">
    <source>
        <dbReference type="ARBA" id="ARBA00022759"/>
    </source>
</evidence>
<dbReference type="SUPFAM" id="SSF56672">
    <property type="entry name" value="DNA/RNA polymerases"/>
    <property type="match status" value="1"/>
</dbReference>
<reference evidence="10" key="1">
    <citation type="submission" date="2020-06" db="EMBL/GenBank/DDBJ databases">
        <authorList>
            <person name="Li T."/>
            <person name="Hu X."/>
            <person name="Zhang T."/>
            <person name="Song X."/>
            <person name="Zhang H."/>
            <person name="Dai N."/>
            <person name="Sheng W."/>
            <person name="Hou X."/>
            <person name="Wei L."/>
        </authorList>
    </citation>
    <scope>NUCLEOTIDE SEQUENCE</scope>
    <source>
        <strain evidence="10">K16</strain>
        <tissue evidence="10">Leaf</tissue>
    </source>
</reference>
<dbReference type="InterPro" id="IPR021109">
    <property type="entry name" value="Peptidase_aspartic_dom_sf"/>
</dbReference>
<keyword evidence="11" id="KW-1185">Reference proteome</keyword>
<dbReference type="InterPro" id="IPR056924">
    <property type="entry name" value="SH3_Tf2-1"/>
</dbReference>
<dbReference type="InterPro" id="IPR043502">
    <property type="entry name" value="DNA/RNA_pol_sf"/>
</dbReference>
<dbReference type="Gene3D" id="3.30.70.270">
    <property type="match status" value="2"/>
</dbReference>
<dbReference type="InterPro" id="IPR000477">
    <property type="entry name" value="RT_dom"/>
</dbReference>
<dbReference type="SUPFAM" id="SSF54160">
    <property type="entry name" value="Chromo domain-like"/>
    <property type="match status" value="1"/>
</dbReference>
<organism evidence="10 11">
    <name type="scientific">Sesamum angolense</name>
    <dbReference type="NCBI Taxonomy" id="2727404"/>
    <lineage>
        <taxon>Eukaryota</taxon>
        <taxon>Viridiplantae</taxon>
        <taxon>Streptophyta</taxon>
        <taxon>Embryophyta</taxon>
        <taxon>Tracheophyta</taxon>
        <taxon>Spermatophyta</taxon>
        <taxon>Magnoliopsida</taxon>
        <taxon>eudicotyledons</taxon>
        <taxon>Gunneridae</taxon>
        <taxon>Pentapetalae</taxon>
        <taxon>asterids</taxon>
        <taxon>lamiids</taxon>
        <taxon>Lamiales</taxon>
        <taxon>Pedaliaceae</taxon>
        <taxon>Sesamum</taxon>
    </lineage>
</organism>
<dbReference type="GO" id="GO:0004519">
    <property type="term" value="F:endonuclease activity"/>
    <property type="evidence" value="ECO:0007669"/>
    <property type="project" value="UniProtKB-KW"/>
</dbReference>
<evidence type="ECO:0000256" key="2">
    <source>
        <dbReference type="ARBA" id="ARBA00022679"/>
    </source>
</evidence>
<dbReference type="Pfam" id="PF08284">
    <property type="entry name" value="RVP_2"/>
    <property type="match status" value="1"/>
</dbReference>
<dbReference type="Pfam" id="PF00078">
    <property type="entry name" value="RVT_1"/>
    <property type="match status" value="1"/>
</dbReference>
<dbReference type="Pfam" id="PF24626">
    <property type="entry name" value="SH3_Tf2-1"/>
    <property type="match status" value="1"/>
</dbReference>
<accession>A0AAE1T841</accession>
<evidence type="ECO:0000256" key="3">
    <source>
        <dbReference type="ARBA" id="ARBA00022695"/>
    </source>
</evidence>
<comment type="caution">
    <text evidence="10">The sequence shown here is derived from an EMBL/GenBank/DDBJ whole genome shotgun (WGS) entry which is preliminary data.</text>
</comment>
<dbReference type="Pfam" id="PF17917">
    <property type="entry name" value="RT_RNaseH"/>
    <property type="match status" value="1"/>
</dbReference>
<dbReference type="GO" id="GO:0016787">
    <property type="term" value="F:hydrolase activity"/>
    <property type="evidence" value="ECO:0007669"/>
    <property type="project" value="UniProtKB-KW"/>
</dbReference>
<keyword evidence="6" id="KW-0378">Hydrolase</keyword>
<dbReference type="AlphaFoldDB" id="A0AAE1T841"/>
<feature type="compositionally biased region" description="Low complexity" evidence="8">
    <location>
        <begin position="65"/>
        <end position="75"/>
    </location>
</feature>
<dbReference type="PROSITE" id="PS50994">
    <property type="entry name" value="INTEGRASE"/>
    <property type="match status" value="1"/>
</dbReference>
<reference evidence="10" key="2">
    <citation type="journal article" date="2024" name="Plant">
        <title>Genomic evolution and insights into agronomic trait innovations of Sesamum species.</title>
        <authorList>
            <person name="Miao H."/>
            <person name="Wang L."/>
            <person name="Qu L."/>
            <person name="Liu H."/>
            <person name="Sun Y."/>
            <person name="Le M."/>
            <person name="Wang Q."/>
            <person name="Wei S."/>
            <person name="Zheng Y."/>
            <person name="Lin W."/>
            <person name="Duan Y."/>
            <person name="Cao H."/>
            <person name="Xiong S."/>
            <person name="Wang X."/>
            <person name="Wei L."/>
            <person name="Li C."/>
            <person name="Ma Q."/>
            <person name="Ju M."/>
            <person name="Zhao R."/>
            <person name="Li G."/>
            <person name="Mu C."/>
            <person name="Tian Q."/>
            <person name="Mei H."/>
            <person name="Zhang T."/>
            <person name="Gao T."/>
            <person name="Zhang H."/>
        </authorList>
    </citation>
    <scope>NUCLEOTIDE SEQUENCE</scope>
    <source>
        <strain evidence="10">K16</strain>
    </source>
</reference>
<evidence type="ECO:0000256" key="1">
    <source>
        <dbReference type="ARBA" id="ARBA00012493"/>
    </source>
</evidence>
<evidence type="ECO:0000256" key="4">
    <source>
        <dbReference type="ARBA" id="ARBA00022722"/>
    </source>
</evidence>
<dbReference type="EMBL" id="JACGWL010000586">
    <property type="protein sequence ID" value="KAK4383268.1"/>
    <property type="molecule type" value="Genomic_DNA"/>
</dbReference>
<dbReference type="EC" id="2.7.7.49" evidence="1"/>
<dbReference type="InterPro" id="IPR041373">
    <property type="entry name" value="RT_RNaseH"/>
</dbReference>
<feature type="domain" description="Integrase catalytic" evidence="9">
    <location>
        <begin position="630"/>
        <end position="793"/>
    </location>
</feature>
<dbReference type="Proteomes" id="UP001289374">
    <property type="component" value="Unassembled WGS sequence"/>
</dbReference>
<evidence type="ECO:0000256" key="7">
    <source>
        <dbReference type="ARBA" id="ARBA00022918"/>
    </source>
</evidence>
<sequence length="956" mass="108638">MEEAEVETFRLVVLVFGEVAGQHLVDRWVSIEVLYPGFAITVEEEDTCPEIVLAKTMSLVASAGSGTQSQSSVGSSGRGVDKGRGRGRGRGIGNRDGNHPASAGGGVVVTSVGKGSIVRIGDVNLPLDLVVMDLKEFDVILGMDWLAQHRAVVHYYKKEVMIESSGKPKVVFVGDRQVVPVCVISAIEARQLMLEGFEAYLAHVIDDEKVSPTLEEIPVVRDFPEVFPDDLPGLPPHREVDFTIETLLGVCPDFYHTVQNGTSRITRAQETTRRIARERLNRVTVKNKYPSLRIDDLLDQLKGATTFSKIDLRSGYWQLRIAENDILKMAFRTRYGHYEFLVMPFGLTNAPAAFMALMNRTFQEYLDQFVIVVFLGHVISGDGVMPDPSKVKAIMEWRVPKNATEVRSFLGLAGYYRRFVEGFSIIAGPLTKLLRKGNGKVIAYASRQLKTHELNYPTHDLELAAIVHALKIWRHYLRWIELLKDYDCTIDFHPGKANVVADALSRKSSNTLASLGSHNQTLLLEMRSMNTKLEVDQVAGLLAALQLKPDFVDHIKEAQTQDPFLLQMRERLKQGKKSNFLVRGDGVIVNGERVGVPDVNGLRKKILQEAHNAPYAMHPEHQAPAGKLRRLSIPEWKWEKITMDFVVGLPRTLRKHDAIWVIMDRLTKSAHFLPIRLGDSLDKLAELYVSEIVRLHGVPISIVSDRDPRFTSRFWGSLQGALGTKLHFSTAFHPQTDGQSERMIQTLEDMIRACIMEFKGNWDDHLPLMEFAYNNSFHSSIVEGPELVQETMEKIQIVKKCLKAAQDRQKSYVDKHRREMEYEVGDKVFLKVSPWKGILRFGKQGKLSPRYIGQYGIIERIGPLAYRLALPAELSHIHKVFHVSMLRRYRSDPSHVIHEPKVEIFEELTYMEEPAEILDRNVRKLRNKEIPMVKVRWTHHSPREATWEIEEHMREK</sequence>
<gene>
    <name evidence="10" type="ORF">Sango_2792300</name>
</gene>
<dbReference type="InterPro" id="IPR012337">
    <property type="entry name" value="RNaseH-like_sf"/>
</dbReference>
<dbReference type="CDD" id="cd01647">
    <property type="entry name" value="RT_LTR"/>
    <property type="match status" value="1"/>
</dbReference>
<dbReference type="InterPro" id="IPR001584">
    <property type="entry name" value="Integrase_cat-core"/>
</dbReference>
<dbReference type="GO" id="GO:0003676">
    <property type="term" value="F:nucleic acid binding"/>
    <property type="evidence" value="ECO:0007669"/>
    <property type="project" value="InterPro"/>
</dbReference>
<feature type="region of interest" description="Disordered" evidence="8">
    <location>
        <begin position="65"/>
        <end position="103"/>
    </location>
</feature>
<proteinExistence type="predicted"/>
<evidence type="ECO:0000313" key="10">
    <source>
        <dbReference type="EMBL" id="KAK4383268.1"/>
    </source>
</evidence>
<name>A0AAE1T841_9LAMI</name>
<keyword evidence="4" id="KW-0540">Nuclease</keyword>